<dbReference type="InterPro" id="IPR027417">
    <property type="entry name" value="P-loop_NTPase"/>
</dbReference>
<dbReference type="SUPFAM" id="SSF52540">
    <property type="entry name" value="P-loop containing nucleoside triphosphate hydrolases"/>
    <property type="match status" value="1"/>
</dbReference>
<organism evidence="5">
    <name type="scientific">Nanobsidianus stetteri</name>
    <dbReference type="NCBI Taxonomy" id="1294122"/>
    <lineage>
        <taxon>Archaea</taxon>
        <taxon>Nanobdellota</taxon>
        <taxon>Candidatus Nanoarchaeia</taxon>
        <taxon>Nanoarchaeales</taxon>
        <taxon>Nanopusillaceae</taxon>
        <taxon>Candidatus Nanobsidianus</taxon>
    </lineage>
</organism>
<dbReference type="EMBL" id="QEFP02000010">
    <property type="protein sequence ID" value="MCC5447150.1"/>
    <property type="molecule type" value="Genomic_DNA"/>
</dbReference>
<keyword evidence="1" id="KW-0547">Nucleotide-binding</keyword>
<accession>A0A2T9WL78</accession>
<keyword evidence="5" id="KW-0282">Flagellum</keyword>
<dbReference type="InterPro" id="IPR014774">
    <property type="entry name" value="KaiC-like_dom"/>
</dbReference>
<gene>
    <name evidence="4" type="ORF">DDW03_001900</name>
    <name evidence="5" type="ORF">DDW03_01915</name>
</gene>
<reference evidence="5" key="1">
    <citation type="journal article" date="2015" name="Appl. Environ. Microbiol.">
        <title>Nanoarchaeota, Their Sulfolobales Host, and Nanoarchaeota Virus Distribution across Yellowstone National Park Hot Springs.</title>
        <authorList>
            <person name="Munson-McGee J.H."/>
            <person name="Field E.K."/>
            <person name="Bateson M."/>
            <person name="Rooney C."/>
            <person name="Stepanauskas R."/>
            <person name="Young M.J."/>
        </authorList>
    </citation>
    <scope>NUCLEOTIDE SEQUENCE [LARGE SCALE GENOMIC DNA]</scope>
    <source>
        <strain evidence="5">SCGC AB-777_F03</strain>
    </source>
</reference>
<keyword evidence="2" id="KW-0067">ATP-binding</keyword>
<protein>
    <submittedName>
        <fullName evidence="5">Flagellar accessory protein FlaH</fullName>
    </submittedName>
</protein>
<evidence type="ECO:0000256" key="2">
    <source>
        <dbReference type="ARBA" id="ARBA00022840"/>
    </source>
</evidence>
<dbReference type="PANTHER" id="PTHR43637">
    <property type="entry name" value="UPF0273 PROTEIN TM_0370"/>
    <property type="match status" value="1"/>
</dbReference>
<evidence type="ECO:0000256" key="1">
    <source>
        <dbReference type="ARBA" id="ARBA00022741"/>
    </source>
</evidence>
<dbReference type="GO" id="GO:0005524">
    <property type="term" value="F:ATP binding"/>
    <property type="evidence" value="ECO:0007669"/>
    <property type="project" value="UniProtKB-KW"/>
</dbReference>
<dbReference type="Gene3D" id="3.40.50.300">
    <property type="entry name" value="P-loop containing nucleotide triphosphate hydrolases"/>
    <property type="match status" value="1"/>
</dbReference>
<dbReference type="InterPro" id="IPR003593">
    <property type="entry name" value="AAA+_ATPase"/>
</dbReference>
<reference evidence="4" key="3">
    <citation type="submission" date="2017-05" db="EMBL/GenBank/DDBJ databases">
        <authorList>
            <person name="Munson-Mcgee J.H."/>
        </authorList>
    </citation>
    <scope>NUCLEOTIDE SEQUENCE</scope>
    <source>
        <strain evidence="4">SCGC AB-777_F03</strain>
    </source>
</reference>
<evidence type="ECO:0000259" key="3">
    <source>
        <dbReference type="SMART" id="SM00382"/>
    </source>
</evidence>
<dbReference type="EMBL" id="QEFP01000007">
    <property type="protein sequence ID" value="PVU68584.1"/>
    <property type="molecule type" value="Genomic_DNA"/>
</dbReference>
<dbReference type="AlphaFoldDB" id="A0A2T9WL78"/>
<keyword evidence="5" id="KW-0966">Cell projection</keyword>
<reference evidence="5" key="2">
    <citation type="submission" date="2017-05" db="EMBL/GenBank/DDBJ databases">
        <authorList>
            <person name="Song R."/>
            <person name="Chenine A.L."/>
            <person name="Ruprecht R.M."/>
        </authorList>
    </citation>
    <scope>NUCLEOTIDE SEQUENCE</scope>
    <source>
        <strain evidence="5">SCGC AB-777_F03</strain>
    </source>
</reference>
<dbReference type="SMART" id="SM00382">
    <property type="entry name" value="AAA"/>
    <property type="match status" value="1"/>
</dbReference>
<dbReference type="Pfam" id="PF06745">
    <property type="entry name" value="ATPase"/>
    <property type="match status" value="1"/>
</dbReference>
<comment type="caution">
    <text evidence="5">The sequence shown here is derived from an EMBL/GenBank/DDBJ whole genome shotgun (WGS) entry which is preliminary data.</text>
</comment>
<keyword evidence="5" id="KW-0969">Cilium</keyword>
<evidence type="ECO:0000313" key="4">
    <source>
        <dbReference type="EMBL" id="MCC5447150.1"/>
    </source>
</evidence>
<reference evidence="4" key="4">
    <citation type="submission" date="2021-11" db="EMBL/GenBank/DDBJ databases">
        <authorList>
            <person name="Munson-Mcgee J."/>
            <person name="Field E."/>
            <person name="Bateson M."/>
            <person name="Rooney C."/>
            <person name="Stepanauskas R."/>
            <person name="Young M."/>
        </authorList>
    </citation>
    <scope>NUCLEOTIDE SEQUENCE</scope>
    <source>
        <strain evidence="4">SCGC AB-777_F03</strain>
    </source>
</reference>
<name>A0A2T9WL78_NANST</name>
<dbReference type="PRINTS" id="PR01874">
    <property type="entry name" value="DNAREPAIRADA"/>
</dbReference>
<evidence type="ECO:0000313" key="5">
    <source>
        <dbReference type="EMBL" id="PVU68584.1"/>
    </source>
</evidence>
<feature type="domain" description="AAA+ ATPase" evidence="3">
    <location>
        <begin position="24"/>
        <end position="190"/>
    </location>
</feature>
<dbReference type="Proteomes" id="UP000245509">
    <property type="component" value="Unassembled WGS sequence"/>
</dbReference>
<dbReference type="RefSeq" id="WP_228615373.1">
    <property type="nucleotide sequence ID" value="NZ_QEFP02000010.1"/>
</dbReference>
<proteinExistence type="predicted"/>
<dbReference type="PANTHER" id="PTHR43637:SF3">
    <property type="entry name" value="FLAGELLA-RELATED PROTEIN H-RELATED"/>
    <property type="match status" value="1"/>
</dbReference>
<sequence length="234" mass="27098">MVEYINVYLDRDEFSNRIGGGIPKGSIFIIEGENGTGKSIICQRILYGALSNNHTATYISTELSVVDFIKQMESLGYDIKDYLLNQKLLFIPTLNLFNRIKEKENLIFELTKEKSKKLLENELIILDSLSYPLINGLDKMDSIRLIEFLSKIKNLDKTIILTYNPSEINRFFVRNIRRIADIYFNLRFSSIGESSLLKIIEVKRFRYPMGIYSTLIPFRVEPNIGLIIEISSYV</sequence>